<gene>
    <name evidence="1" type="ORF">BECKLFY1418C_GA0070996_13181</name>
</gene>
<evidence type="ECO:0000313" key="1">
    <source>
        <dbReference type="EMBL" id="VFK26216.1"/>
    </source>
</evidence>
<protein>
    <recommendedName>
        <fullName evidence="2">Integrase</fullName>
    </recommendedName>
</protein>
<name>A0A450XAB5_9GAMM</name>
<proteinExistence type="predicted"/>
<dbReference type="AlphaFoldDB" id="A0A450XAB5"/>
<evidence type="ECO:0008006" key="2">
    <source>
        <dbReference type="Google" id="ProtNLM"/>
    </source>
</evidence>
<sequence length="54" mass="6434">MPSIKQKKENLGLPNRWRFNHGAYYYSVPPGQESKWDGKRTFHLGRNLPDAYRK</sequence>
<accession>A0A450XAB5</accession>
<reference evidence="1" key="1">
    <citation type="submission" date="2019-02" db="EMBL/GenBank/DDBJ databases">
        <authorList>
            <person name="Gruber-Vodicka R. H."/>
            <person name="Seah K. B. B."/>
        </authorList>
    </citation>
    <scope>NUCLEOTIDE SEQUENCE</scope>
    <source>
        <strain evidence="1">BECK_BY7</strain>
    </source>
</reference>
<dbReference type="EMBL" id="CAADFN010000318">
    <property type="protein sequence ID" value="VFK26216.1"/>
    <property type="molecule type" value="Genomic_DNA"/>
</dbReference>
<organism evidence="1">
    <name type="scientific">Candidatus Kentrum sp. LFY</name>
    <dbReference type="NCBI Taxonomy" id="2126342"/>
    <lineage>
        <taxon>Bacteria</taxon>
        <taxon>Pseudomonadati</taxon>
        <taxon>Pseudomonadota</taxon>
        <taxon>Gammaproteobacteria</taxon>
        <taxon>Candidatus Kentrum</taxon>
    </lineage>
</organism>
<feature type="non-terminal residue" evidence="1">
    <location>
        <position position="54"/>
    </location>
</feature>